<dbReference type="RefSeq" id="WP_064714427.1">
    <property type="nucleotide sequence ID" value="NZ_JMTM01000017.1"/>
</dbReference>
<accession>A0A199XTY8</accession>
<comment type="caution">
    <text evidence="1">The sequence shown here is derived from an EMBL/GenBank/DDBJ whole genome shotgun (WGS) entry which is preliminary data.</text>
</comment>
<reference evidence="1 2" key="1">
    <citation type="submission" date="2016-06" db="EMBL/GenBank/DDBJ databases">
        <title>Draft genome sequence of Flavobacterium succinicans strain DD5b.</title>
        <authorList>
            <person name="Poehlein A."/>
            <person name="Daniel R."/>
            <person name="Simeonova D.D."/>
        </authorList>
    </citation>
    <scope>NUCLEOTIDE SEQUENCE [LARGE SCALE GENOMIC DNA]</scope>
    <source>
        <strain evidence="1 2">DD5b</strain>
    </source>
</reference>
<evidence type="ECO:0000313" key="2">
    <source>
        <dbReference type="Proteomes" id="UP000093807"/>
    </source>
</evidence>
<name>A0A199XTY8_9FLAO</name>
<dbReference type="OrthoDB" id="1372632at2"/>
<organism evidence="1 2">
    <name type="scientific">Flavobacterium succinicans</name>
    <dbReference type="NCBI Taxonomy" id="29536"/>
    <lineage>
        <taxon>Bacteria</taxon>
        <taxon>Pseudomonadati</taxon>
        <taxon>Bacteroidota</taxon>
        <taxon>Flavobacteriia</taxon>
        <taxon>Flavobacteriales</taxon>
        <taxon>Flavobacteriaceae</taxon>
        <taxon>Flavobacterium</taxon>
    </lineage>
</organism>
<proteinExistence type="predicted"/>
<dbReference type="Proteomes" id="UP000093807">
    <property type="component" value="Unassembled WGS sequence"/>
</dbReference>
<protein>
    <submittedName>
        <fullName evidence="1">Uncharacterized protein</fullName>
    </submittedName>
</protein>
<gene>
    <name evidence="1" type="ORF">FLB_05480</name>
</gene>
<sequence length="67" mass="7350">MGSVKQSIQIEVVAKTPFELKPKTSAIKELAKLDAEVLTKLAELSKNKSAITQLKTNFEMIKGFLTA</sequence>
<dbReference type="PATRIC" id="fig|29536.5.peg.573"/>
<dbReference type="AlphaFoldDB" id="A0A199XTY8"/>
<evidence type="ECO:0000313" key="1">
    <source>
        <dbReference type="EMBL" id="OAZ04701.1"/>
    </source>
</evidence>
<keyword evidence="2" id="KW-1185">Reference proteome</keyword>
<dbReference type="EMBL" id="JMTM01000017">
    <property type="protein sequence ID" value="OAZ04701.1"/>
    <property type="molecule type" value="Genomic_DNA"/>
</dbReference>